<dbReference type="PANTHER" id="PTHR13780">
    <property type="entry name" value="AMP-ACTIVATED PROTEIN KINASE, GAMMA REGULATORY SUBUNIT"/>
    <property type="match status" value="1"/>
</dbReference>
<proteinExistence type="predicted"/>
<dbReference type="Proteomes" id="UP000287651">
    <property type="component" value="Unassembled WGS sequence"/>
</dbReference>
<accession>A0A426XGH4</accession>
<keyword evidence="2" id="KW-0129">CBS domain</keyword>
<reference evidence="3 4" key="1">
    <citation type="journal article" date="2014" name="Agronomy (Basel)">
        <title>A Draft Genome Sequence for Ensete ventricosum, the Drought-Tolerant Tree Against Hunger.</title>
        <authorList>
            <person name="Harrison J."/>
            <person name="Moore K.A."/>
            <person name="Paszkiewicz K."/>
            <person name="Jones T."/>
            <person name="Grant M."/>
            <person name="Ambacheew D."/>
            <person name="Muzemil S."/>
            <person name="Studholme D.J."/>
        </authorList>
    </citation>
    <scope>NUCLEOTIDE SEQUENCE [LARGE SCALE GENOMIC DNA]</scope>
</reference>
<keyword evidence="1" id="KW-0677">Repeat</keyword>
<gene>
    <name evidence="3" type="ORF">B296_00048534</name>
</gene>
<sequence>MRLIISSASLLTYRIVTFDVVIQYSYIAPVSSGSRSLSGERTVKRLRLSKALTMPDSTTVLEACQRMAACRVDAALLTDSNALLCGILTDKVVITISSFINFGKSSKFRHLPVVENGEVIALLDIAKCLYDAISRLERTAEKGKAIQVTVEGAEKNWRTSISGPGTFIEALRERVMTPNPDCRGIDISILDALHTMRAGKFLHLPLTDRGKLFTRYLSIPYVGMLGIARYVPYRKLIDMLIRYEIANLVVYTILLVHLDYGYSQTIQAE</sequence>
<name>A0A426XGH4_ENSVE</name>
<dbReference type="PANTHER" id="PTHR13780:SF48">
    <property type="entry name" value="CBS DOMAIN-CONTAINING PROTEIN CBSCBSPB1"/>
    <property type="match status" value="1"/>
</dbReference>
<dbReference type="InterPro" id="IPR046342">
    <property type="entry name" value="CBS_dom_sf"/>
</dbReference>
<evidence type="ECO:0000313" key="4">
    <source>
        <dbReference type="Proteomes" id="UP000287651"/>
    </source>
</evidence>
<dbReference type="EMBL" id="AMZH03021057">
    <property type="protein sequence ID" value="RRT38589.1"/>
    <property type="molecule type" value="Genomic_DNA"/>
</dbReference>
<dbReference type="Gene3D" id="3.10.580.10">
    <property type="entry name" value="CBS-domain"/>
    <property type="match status" value="1"/>
</dbReference>
<evidence type="ECO:0000256" key="2">
    <source>
        <dbReference type="ARBA" id="ARBA00023122"/>
    </source>
</evidence>
<dbReference type="AlphaFoldDB" id="A0A426XGH4"/>
<dbReference type="InterPro" id="IPR050511">
    <property type="entry name" value="AMPK_gamma/SDS23_families"/>
</dbReference>
<evidence type="ECO:0000256" key="1">
    <source>
        <dbReference type="ARBA" id="ARBA00022737"/>
    </source>
</evidence>
<organism evidence="3 4">
    <name type="scientific">Ensete ventricosum</name>
    <name type="common">Abyssinian banana</name>
    <name type="synonym">Musa ensete</name>
    <dbReference type="NCBI Taxonomy" id="4639"/>
    <lineage>
        <taxon>Eukaryota</taxon>
        <taxon>Viridiplantae</taxon>
        <taxon>Streptophyta</taxon>
        <taxon>Embryophyta</taxon>
        <taxon>Tracheophyta</taxon>
        <taxon>Spermatophyta</taxon>
        <taxon>Magnoliopsida</taxon>
        <taxon>Liliopsida</taxon>
        <taxon>Zingiberales</taxon>
        <taxon>Musaceae</taxon>
        <taxon>Ensete</taxon>
    </lineage>
</organism>
<protein>
    <recommendedName>
        <fullName evidence="5">CBS domain-containing protein</fullName>
    </recommendedName>
</protein>
<evidence type="ECO:0000313" key="3">
    <source>
        <dbReference type="EMBL" id="RRT38589.1"/>
    </source>
</evidence>
<comment type="caution">
    <text evidence="3">The sequence shown here is derived from an EMBL/GenBank/DDBJ whole genome shotgun (WGS) entry which is preliminary data.</text>
</comment>
<dbReference type="SUPFAM" id="SSF54631">
    <property type="entry name" value="CBS-domain pair"/>
    <property type="match status" value="1"/>
</dbReference>
<evidence type="ECO:0008006" key="5">
    <source>
        <dbReference type="Google" id="ProtNLM"/>
    </source>
</evidence>